<protein>
    <submittedName>
        <fullName evidence="4">Purine nucleosidase</fullName>
        <ecNumber evidence="4">3.2.2.1</ecNumber>
    </submittedName>
</protein>
<dbReference type="PANTHER" id="PTHR12304">
    <property type="entry name" value="INOSINE-URIDINE PREFERRING NUCLEOSIDE HYDROLASE"/>
    <property type="match status" value="1"/>
</dbReference>
<reference evidence="4 5" key="1">
    <citation type="submission" date="2023-07" db="EMBL/GenBank/DDBJ databases">
        <title>Sorghum-associated microbial communities from plants grown in Nebraska, USA.</title>
        <authorList>
            <person name="Schachtman D."/>
        </authorList>
    </citation>
    <scope>NUCLEOTIDE SEQUENCE [LARGE SCALE GENOMIC DNA]</scope>
    <source>
        <strain evidence="4 5">584</strain>
    </source>
</reference>
<dbReference type="Gene3D" id="3.90.245.10">
    <property type="entry name" value="Ribonucleoside hydrolase-like"/>
    <property type="match status" value="1"/>
</dbReference>
<dbReference type="InterPro" id="IPR001910">
    <property type="entry name" value="Inosine/uridine_hydrolase_dom"/>
</dbReference>
<dbReference type="RefSeq" id="WP_309796950.1">
    <property type="nucleotide sequence ID" value="NZ_JAVDPW010000007.1"/>
</dbReference>
<dbReference type="GO" id="GO:0008477">
    <property type="term" value="F:purine nucleosidase activity"/>
    <property type="evidence" value="ECO:0007669"/>
    <property type="project" value="UniProtKB-EC"/>
</dbReference>
<comment type="caution">
    <text evidence="4">The sequence shown here is derived from an EMBL/GenBank/DDBJ whole genome shotgun (WGS) entry which is preliminary data.</text>
</comment>
<dbReference type="InterPro" id="IPR023186">
    <property type="entry name" value="IUNH"/>
</dbReference>
<keyword evidence="2 4" id="KW-0326">Glycosidase</keyword>
<dbReference type="SUPFAM" id="SSF53590">
    <property type="entry name" value="Nucleoside hydrolase"/>
    <property type="match status" value="1"/>
</dbReference>
<evidence type="ECO:0000256" key="1">
    <source>
        <dbReference type="ARBA" id="ARBA00022801"/>
    </source>
</evidence>
<keyword evidence="1 4" id="KW-0378">Hydrolase</keyword>
<feature type="domain" description="Inosine/uridine-preferring nucleoside hydrolase" evidence="3">
    <location>
        <begin position="4"/>
        <end position="295"/>
    </location>
</feature>
<name>A0ABU1JSJ9_9PROT</name>
<proteinExistence type="predicted"/>
<evidence type="ECO:0000256" key="2">
    <source>
        <dbReference type="ARBA" id="ARBA00023295"/>
    </source>
</evidence>
<dbReference type="PANTHER" id="PTHR12304:SF4">
    <property type="entry name" value="URIDINE NUCLEOSIDASE"/>
    <property type="match status" value="1"/>
</dbReference>
<dbReference type="EC" id="3.2.2.1" evidence="4"/>
<dbReference type="Proteomes" id="UP001262410">
    <property type="component" value="Unassembled WGS sequence"/>
</dbReference>
<sequence>MRQVWIDTDMGFDDIVAIAMVADAADVAIAGLSLVAGNAPLERVTRNASDAAGFFGWTMPIHPGRDRPLVGALMTAAYALGDSGMPSTGRRFPEADTALSAEPALPALARYLESGGGDILTLGPLTNIAALLAARPDLAPRIGRLVWMGGSAGPGNHTATAEFNAAVDPEAIQLVIDAGVRIAMVGLDACRPVQVSVADADRLRAVGGDKAAVLGDLLDGYARIIQPDGSAPHTLYDPVAAAAYLEPETVAFRPARLDAELSGRLTRGMTVVEWRVPRKAPANADIATVPDVERIRALVLGALDRAASSAQPRLPS</sequence>
<evidence type="ECO:0000313" key="5">
    <source>
        <dbReference type="Proteomes" id="UP001262410"/>
    </source>
</evidence>
<evidence type="ECO:0000313" key="4">
    <source>
        <dbReference type="EMBL" id="MDR6291596.1"/>
    </source>
</evidence>
<gene>
    <name evidence="4" type="ORF">E9232_004130</name>
</gene>
<dbReference type="EMBL" id="JAVDPW010000007">
    <property type="protein sequence ID" value="MDR6291596.1"/>
    <property type="molecule type" value="Genomic_DNA"/>
</dbReference>
<dbReference type="Pfam" id="PF01156">
    <property type="entry name" value="IU_nuc_hydro"/>
    <property type="match status" value="1"/>
</dbReference>
<keyword evidence="5" id="KW-1185">Reference proteome</keyword>
<organism evidence="4 5">
    <name type="scientific">Inquilinus ginsengisoli</name>
    <dbReference type="NCBI Taxonomy" id="363840"/>
    <lineage>
        <taxon>Bacteria</taxon>
        <taxon>Pseudomonadati</taxon>
        <taxon>Pseudomonadota</taxon>
        <taxon>Alphaproteobacteria</taxon>
        <taxon>Rhodospirillales</taxon>
        <taxon>Rhodospirillaceae</taxon>
        <taxon>Inquilinus</taxon>
    </lineage>
</organism>
<accession>A0ABU1JSJ9</accession>
<dbReference type="InterPro" id="IPR036452">
    <property type="entry name" value="Ribo_hydro-like"/>
</dbReference>
<evidence type="ECO:0000259" key="3">
    <source>
        <dbReference type="Pfam" id="PF01156"/>
    </source>
</evidence>